<comment type="similarity">
    <text evidence="1">Belongs to the NAD(P)-dependent epimerase/dehydratase family.</text>
</comment>
<protein>
    <submittedName>
        <fullName evidence="3">NAD-dependent epimerase/dehydratase family protein</fullName>
    </submittedName>
</protein>
<dbReference type="EMBL" id="JBEYRS010000020">
    <property type="protein sequence ID" value="MEW2366900.1"/>
    <property type="molecule type" value="Genomic_DNA"/>
</dbReference>
<proteinExistence type="inferred from homology"/>
<evidence type="ECO:0000313" key="3">
    <source>
        <dbReference type="EMBL" id="MEW2366900.1"/>
    </source>
</evidence>
<dbReference type="PANTHER" id="PTHR43000">
    <property type="entry name" value="DTDP-D-GLUCOSE 4,6-DEHYDRATASE-RELATED"/>
    <property type="match status" value="1"/>
</dbReference>
<name>A0ABV3M5B5_9ACTN</name>
<sequence length="251" mass="26851">MDIVGNGFLARHLRALAGRHSGTTLLAAGVSWASHTSPADFAREAALVEEKIAACLASGDRLVFFSTASTGMYGTVDGPGREDHPVVPCTPYGAHKLALEERLHASGVDYLALRLGHLVGPGQPPHQLLPTLLRQMGAGTVYVHRGATRDLIDIGDVVTIVDRLLAADLSREKVNVASGHAVPIERIIDHIEERTGLVPRRVHRDVGGHHTISTDKLRALVPETEAMGFGPDYHRRVLDAFLTAAVSTATP</sequence>
<dbReference type="SUPFAM" id="SSF51735">
    <property type="entry name" value="NAD(P)-binding Rossmann-fold domains"/>
    <property type="match status" value="1"/>
</dbReference>
<keyword evidence="4" id="KW-1185">Reference proteome</keyword>
<evidence type="ECO:0000256" key="1">
    <source>
        <dbReference type="ARBA" id="ARBA00007637"/>
    </source>
</evidence>
<evidence type="ECO:0000259" key="2">
    <source>
        <dbReference type="Pfam" id="PF01370"/>
    </source>
</evidence>
<dbReference type="Gene3D" id="3.40.50.720">
    <property type="entry name" value="NAD(P)-binding Rossmann-like Domain"/>
    <property type="match status" value="1"/>
</dbReference>
<dbReference type="RefSeq" id="WP_359773582.1">
    <property type="nucleotide sequence ID" value="NZ_JBEYRR010000001.1"/>
</dbReference>
<dbReference type="InterPro" id="IPR036291">
    <property type="entry name" value="NAD(P)-bd_dom_sf"/>
</dbReference>
<gene>
    <name evidence="3" type="ORF">AB0887_33740</name>
</gene>
<dbReference type="Proteomes" id="UP001553843">
    <property type="component" value="Unassembled WGS sequence"/>
</dbReference>
<evidence type="ECO:0000313" key="4">
    <source>
        <dbReference type="Proteomes" id="UP001553843"/>
    </source>
</evidence>
<comment type="caution">
    <text evidence="3">The sequence shown here is derived from an EMBL/GenBank/DDBJ whole genome shotgun (WGS) entry which is preliminary data.</text>
</comment>
<organism evidence="3 4">
    <name type="scientific">Streptomyces huasconensis</name>
    <dbReference type="NCBI Taxonomy" id="1854574"/>
    <lineage>
        <taxon>Bacteria</taxon>
        <taxon>Bacillati</taxon>
        <taxon>Actinomycetota</taxon>
        <taxon>Actinomycetes</taxon>
        <taxon>Kitasatosporales</taxon>
        <taxon>Streptomycetaceae</taxon>
        <taxon>Streptomyces</taxon>
    </lineage>
</organism>
<accession>A0ABV3M5B5</accession>
<dbReference type="Pfam" id="PF01370">
    <property type="entry name" value="Epimerase"/>
    <property type="match status" value="1"/>
</dbReference>
<dbReference type="InterPro" id="IPR001509">
    <property type="entry name" value="Epimerase_deHydtase"/>
</dbReference>
<reference evidence="3 4" key="1">
    <citation type="submission" date="2024-06" db="EMBL/GenBank/DDBJ databases">
        <title>The Natural Products Discovery Center: Release of the First 8490 Sequenced Strains for Exploring Actinobacteria Biosynthetic Diversity.</title>
        <authorList>
            <person name="Kalkreuter E."/>
            <person name="Kautsar S.A."/>
            <person name="Yang D."/>
            <person name="Bader C.D."/>
            <person name="Teijaro C.N."/>
            <person name="Fluegel L."/>
            <person name="Davis C.M."/>
            <person name="Simpson J.R."/>
            <person name="Lauterbach L."/>
            <person name="Steele A.D."/>
            <person name="Gui C."/>
            <person name="Meng S."/>
            <person name="Li G."/>
            <person name="Viehrig K."/>
            <person name="Ye F."/>
            <person name="Su P."/>
            <person name="Kiefer A.F."/>
            <person name="Nichols A."/>
            <person name="Cepeda A.J."/>
            <person name="Yan W."/>
            <person name="Fan B."/>
            <person name="Jiang Y."/>
            <person name="Adhikari A."/>
            <person name="Zheng C.-J."/>
            <person name="Schuster L."/>
            <person name="Cowan T.M."/>
            <person name="Smanski M.J."/>
            <person name="Chevrette M.G."/>
            <person name="De Carvalho L.P.S."/>
            <person name="Shen B."/>
        </authorList>
    </citation>
    <scope>NUCLEOTIDE SEQUENCE [LARGE SCALE GENOMIC DNA]</scope>
    <source>
        <strain evidence="3 4">NPDC047833</strain>
    </source>
</reference>
<feature type="domain" description="NAD-dependent epimerase/dehydratase" evidence="2">
    <location>
        <begin position="29"/>
        <end position="177"/>
    </location>
</feature>